<evidence type="ECO:0000313" key="2">
    <source>
        <dbReference type="Proteomes" id="UP000028181"/>
    </source>
</evidence>
<dbReference type="EMBL" id="HG938354">
    <property type="protein sequence ID" value="CDN51508.1"/>
    <property type="molecule type" value="Genomic_DNA"/>
</dbReference>
<name>A0A068SZB7_NEOGA</name>
<dbReference type="Pfam" id="PF11736">
    <property type="entry name" value="DUF3299"/>
    <property type="match status" value="1"/>
</dbReference>
<dbReference type="GeneID" id="24260174"/>
<dbReference type="AlphaFoldDB" id="A0A068SZB7"/>
<dbReference type="OrthoDB" id="9812956at2"/>
<dbReference type="RefSeq" id="WP_051909951.1">
    <property type="nucleotide sequence ID" value="NZ_HG938354.1"/>
</dbReference>
<evidence type="ECO:0008006" key="3">
    <source>
        <dbReference type="Google" id="ProtNLM"/>
    </source>
</evidence>
<sequence>MRRALSLLKLTTIMIGTACPALGVFAAAQPVLWSALRPADQSRLDVALPGMASSRSQGETLAWRDESRAVELTGFILPVDQDGDLVYEFMLVPWAGACSHSAAPPPNQLVHVVADEPFHLSRVYEVVTVTGNLRPGLDKAQLFIMDGVRVLDYGYSMSHAEVARATDIADPDLKSISPFGVLAR</sequence>
<dbReference type="eggNOG" id="COG3495">
    <property type="taxonomic scope" value="Bacteria"/>
</dbReference>
<dbReference type="Proteomes" id="UP000028181">
    <property type="component" value="Plasmid pHAMBI540a"/>
</dbReference>
<evidence type="ECO:0000313" key="1">
    <source>
        <dbReference type="EMBL" id="CDN51508.1"/>
    </source>
</evidence>
<dbReference type="InterPro" id="IPR021727">
    <property type="entry name" value="DUF3299"/>
</dbReference>
<keyword evidence="2" id="KW-1185">Reference proteome</keyword>
<dbReference type="KEGG" id="ngg:RG540_PA08320"/>
<dbReference type="HOGENOM" id="CLU_1467083_0_0_5"/>
<proteinExistence type="predicted"/>
<dbReference type="Gene3D" id="2.40.50.870">
    <property type="entry name" value="Protein of unknown function (DUF3299)"/>
    <property type="match status" value="1"/>
</dbReference>
<keyword evidence="1" id="KW-0614">Plasmid</keyword>
<geneLocation type="plasmid" evidence="2">
    <name>II</name>
</geneLocation>
<reference evidence="2" key="1">
    <citation type="journal article" date="2014" name="BMC Genomics">
        <title>Genome sequencing of two Neorhizobium galegae strains reveals a noeT gene responsible for the unusual acetylation of the nodulation factors.</title>
        <authorList>
            <person name="Osterman J."/>
            <person name="Marsh J."/>
            <person name="Laine P.K."/>
            <person name="Zeng Z."/>
            <person name="Alatalo E."/>
            <person name="Sullivan J.T."/>
            <person name="Young J.P."/>
            <person name="Thomas-Oates J."/>
            <person name="Paulin L."/>
            <person name="Lindstrom K."/>
        </authorList>
    </citation>
    <scope>NUCLEOTIDE SEQUENCE [LARGE SCALE GENOMIC DNA]</scope>
    <source>
        <strain evidence="2">HAMBI 540</strain>
    </source>
</reference>
<dbReference type="PATRIC" id="fig|1028800.3.peg.5458"/>
<accession>A0A068SZB7</accession>
<gene>
    <name evidence="1" type="ORF">RG540_PA08320</name>
</gene>
<protein>
    <recommendedName>
        <fullName evidence="3">DUF3299 domain-containing protein</fullName>
    </recommendedName>
</protein>
<organism evidence="1 2">
    <name type="scientific">Neorhizobium galegae bv. orientalis str. HAMBI 540</name>
    <dbReference type="NCBI Taxonomy" id="1028800"/>
    <lineage>
        <taxon>Bacteria</taxon>
        <taxon>Pseudomonadati</taxon>
        <taxon>Pseudomonadota</taxon>
        <taxon>Alphaproteobacteria</taxon>
        <taxon>Hyphomicrobiales</taxon>
        <taxon>Rhizobiaceae</taxon>
        <taxon>Rhizobium/Agrobacterium group</taxon>
        <taxon>Neorhizobium</taxon>
    </lineage>
</organism>